<reference evidence="1" key="1">
    <citation type="submission" date="2015-10" db="EMBL/GenBank/DDBJ databases">
        <authorList>
            <person name="Gilbert D.G."/>
        </authorList>
    </citation>
    <scope>NUCLEOTIDE SEQUENCE</scope>
    <source>
        <strain evidence="1">Phyl III-seqv23</strain>
    </source>
</reference>
<accession>A0A0S4UBH7</accession>
<gene>
    <name evidence="1" type="ORF">PSS4_v1_1070011</name>
</gene>
<proteinExistence type="predicted"/>
<dbReference type="AlphaFoldDB" id="A0A0S4UBH7"/>
<sequence length="289" mass="31265">MLSQKHHNPHRGGTEAYLATEHFNEGWNQALATVRRVLGSSLAAAIHYPECWDTAAYPTIESALAETGEEFQCTNDDCPHHAAQEQSEPGAFNVPATLQFDNAALAAEIEWCLDEGHCGPRTRAVLQRIRDHQTAGTAPARRPMLLITLRQAENLERFFGGHDAEVAVVPYKDGLLAWDIECPEQGSQWLGPTAVDDELADKGRPDTSRPAIWKTTHPAVCVPLTDSPAVAEGWKEHGYDVVEFYPGPQKPRVCTDMIGTAAPHADGIGPTVLCATAGAASTDAVEGTR</sequence>
<organism evidence="1">
    <name type="scientific">Ralstonia solanacearum</name>
    <name type="common">Pseudomonas solanacearum</name>
    <dbReference type="NCBI Taxonomy" id="305"/>
    <lineage>
        <taxon>Bacteria</taxon>
        <taxon>Pseudomonadati</taxon>
        <taxon>Pseudomonadota</taxon>
        <taxon>Betaproteobacteria</taxon>
        <taxon>Burkholderiales</taxon>
        <taxon>Burkholderiaceae</taxon>
        <taxon>Ralstonia</taxon>
        <taxon>Ralstonia solanacearum species complex</taxon>
    </lineage>
</organism>
<evidence type="ECO:0000313" key="1">
    <source>
        <dbReference type="EMBL" id="CUV19578.1"/>
    </source>
</evidence>
<protein>
    <submittedName>
        <fullName evidence="1">Uncharacterized protein</fullName>
    </submittedName>
</protein>
<dbReference type="EMBL" id="LN899821">
    <property type="protein sequence ID" value="CUV19578.1"/>
    <property type="molecule type" value="Genomic_DNA"/>
</dbReference>
<name>A0A0S4UBH7_RALSL</name>